<dbReference type="SUPFAM" id="SSF69765">
    <property type="entry name" value="IpsF-like"/>
    <property type="match status" value="1"/>
</dbReference>
<dbReference type="InterPro" id="IPR036571">
    <property type="entry name" value="MECDP_synthase_sf"/>
</dbReference>
<feature type="site" description="Transition state stabilizer" evidence="13">
    <location>
        <position position="20"/>
    </location>
</feature>
<dbReference type="AlphaFoldDB" id="A0A6N6MZ71"/>
<comment type="pathway">
    <text evidence="4 13">Isoprenoid biosynthesis; isopentenyl diphosphate biosynthesis via DXP pathway; isopentenyl diphosphate from 1-deoxy-D-xylulose 5-phosphate: step 4/6.</text>
</comment>
<dbReference type="NCBIfam" id="TIGR00151">
    <property type="entry name" value="ispF"/>
    <property type="match status" value="1"/>
</dbReference>
<feature type="region of interest" description="2-C-methyl-D-erythritol 4-phosphate cytidylyltransferase" evidence="13">
    <location>
        <begin position="1"/>
        <end position="246"/>
    </location>
</feature>
<dbReference type="Gene3D" id="3.90.550.10">
    <property type="entry name" value="Spore Coat Polysaccharide Biosynthesis Protein SpsA, Chain A"/>
    <property type="match status" value="1"/>
</dbReference>
<feature type="region of interest" description="2-C-methyl-D-erythritol 2,4-cyclodiphosphate synthase" evidence="13">
    <location>
        <begin position="247"/>
        <end position="403"/>
    </location>
</feature>
<evidence type="ECO:0000256" key="3">
    <source>
        <dbReference type="ARBA" id="ARBA00001968"/>
    </source>
</evidence>
<evidence type="ECO:0000313" key="15">
    <source>
        <dbReference type="EMBL" id="KAB1439034.1"/>
    </source>
</evidence>
<dbReference type="HAMAP" id="MF_01520">
    <property type="entry name" value="IspDF"/>
    <property type="match status" value="1"/>
</dbReference>
<dbReference type="RefSeq" id="WP_151152004.1">
    <property type="nucleotide sequence ID" value="NZ_WAIE01000009.1"/>
</dbReference>
<feature type="site" description="Positions MEP for the nucleophilic attack" evidence="13">
    <location>
        <position position="228"/>
    </location>
</feature>
<comment type="similarity">
    <text evidence="13">In the N-terminal section; belongs to the IspD/TarI cytidylyltransferase family. IspD subfamily.</text>
</comment>
<evidence type="ECO:0000256" key="13">
    <source>
        <dbReference type="HAMAP-Rule" id="MF_01520"/>
    </source>
</evidence>
<feature type="binding site" evidence="13">
    <location>
        <begin position="306"/>
        <end position="310"/>
    </location>
    <ligand>
        <name>4-CDP-2-C-methyl-D-erythritol 2-phosphate</name>
        <dbReference type="ChEBI" id="CHEBI:57919"/>
    </ligand>
</feature>
<dbReference type="PROSITE" id="PS01350">
    <property type="entry name" value="ISPF"/>
    <property type="match status" value="1"/>
</dbReference>
<evidence type="ECO:0000256" key="12">
    <source>
        <dbReference type="ARBA" id="ARBA00023268"/>
    </source>
</evidence>
<keyword evidence="10 13" id="KW-0414">Isoprene biosynthesis</keyword>
<feature type="site" description="Transition state stabilizer" evidence="13">
    <location>
        <position position="29"/>
    </location>
</feature>
<evidence type="ECO:0000256" key="4">
    <source>
        <dbReference type="ARBA" id="ARBA00004709"/>
    </source>
</evidence>
<feature type="site" description="Positions MEP for the nucleophilic attack" evidence="13">
    <location>
        <position position="165"/>
    </location>
</feature>
<feature type="site" description="Transition state stabilizer" evidence="13">
    <location>
        <position position="378"/>
    </location>
</feature>
<evidence type="ECO:0000256" key="10">
    <source>
        <dbReference type="ARBA" id="ARBA00023229"/>
    </source>
</evidence>
<sequence>MKRRFDNTWAVVLAAGNGSRMKAAAGVRKQYLEYRGVPLFWHSARTFSRIARIRGLVFVFPEEDLTAMRRRIKDLFKTDDLGLRFEVVAGGDRRQDSVRNGLSVLPRECDAVLVHDAARPFAPARMVQSLLDELDNGAQGVIPVRAVTDTIKHVDGRIVCATPDRSRLRAAQTPQAFERTVLEHAHELAEEHGWQVTDDASVLENLAGLERADSCEVRCVEGDPANVKITTPEDLERLREPKTTVPCTGWGYDVHRYGGDRPMVLGGVPIAGAPQIVAHSDGDVLLHALMDAILGCIGQGDIGTHFPDTDPAWDGASSAILLREVLVMAEKAKARIVHADLTVIAQVPRLAPHAAQIRRTVANLLGLDSGQVNVKATTEEKLGFTGEKKGIKAVACVTALREI</sequence>
<comment type="catalytic activity">
    <reaction evidence="1 13">
        <text>4-CDP-2-C-methyl-D-erythritol 2-phosphate = 2-C-methyl-D-erythritol 2,4-cyclic diphosphate + CMP</text>
        <dbReference type="Rhea" id="RHEA:23864"/>
        <dbReference type="ChEBI" id="CHEBI:57919"/>
        <dbReference type="ChEBI" id="CHEBI:58483"/>
        <dbReference type="ChEBI" id="CHEBI:60377"/>
        <dbReference type="EC" id="4.6.1.12"/>
    </reaction>
</comment>
<dbReference type="NCBIfam" id="TIGR00453">
    <property type="entry name" value="ispD"/>
    <property type="match status" value="1"/>
</dbReference>
<dbReference type="OrthoDB" id="9804336at2"/>
<evidence type="ECO:0000256" key="8">
    <source>
        <dbReference type="ARBA" id="ARBA00022695"/>
    </source>
</evidence>
<evidence type="ECO:0000256" key="6">
    <source>
        <dbReference type="ARBA" id="ARBA00009789"/>
    </source>
</evidence>
<accession>A0A6N6MZ71</accession>
<dbReference type="Proteomes" id="UP000438699">
    <property type="component" value="Unassembled WGS sequence"/>
</dbReference>
<dbReference type="GO" id="GO:0050518">
    <property type="term" value="F:2-C-methyl-D-erythritol 4-phosphate cytidylyltransferase activity"/>
    <property type="evidence" value="ECO:0007669"/>
    <property type="project" value="UniProtKB-UniRule"/>
</dbReference>
<evidence type="ECO:0000256" key="5">
    <source>
        <dbReference type="ARBA" id="ARBA00004787"/>
    </source>
</evidence>
<evidence type="ECO:0000256" key="1">
    <source>
        <dbReference type="ARBA" id="ARBA00000200"/>
    </source>
</evidence>
<dbReference type="InterPro" id="IPR001228">
    <property type="entry name" value="IspD"/>
</dbReference>
<comment type="similarity">
    <text evidence="6">Belongs to the IspD/TarI cytidylyltransferase family. IspD subfamily.</text>
</comment>
<dbReference type="Pfam" id="PF01128">
    <property type="entry name" value="IspD"/>
    <property type="match status" value="1"/>
</dbReference>
<dbReference type="InterPro" id="IPR003526">
    <property type="entry name" value="MECDP_synthase"/>
</dbReference>
<comment type="catalytic activity">
    <reaction evidence="2 13">
        <text>2-C-methyl-D-erythritol 4-phosphate + CTP + H(+) = 4-CDP-2-C-methyl-D-erythritol + diphosphate</text>
        <dbReference type="Rhea" id="RHEA:13429"/>
        <dbReference type="ChEBI" id="CHEBI:15378"/>
        <dbReference type="ChEBI" id="CHEBI:33019"/>
        <dbReference type="ChEBI" id="CHEBI:37563"/>
        <dbReference type="ChEBI" id="CHEBI:57823"/>
        <dbReference type="ChEBI" id="CHEBI:58262"/>
        <dbReference type="EC" id="2.7.7.60"/>
    </reaction>
</comment>
<feature type="binding site" evidence="13">
    <location>
        <position position="255"/>
    </location>
    <ligand>
        <name>a divalent metal cation</name>
        <dbReference type="ChEBI" id="CHEBI:60240"/>
    </ligand>
</feature>
<proteinExistence type="inferred from homology"/>
<dbReference type="InterPro" id="IPR034683">
    <property type="entry name" value="IspD/TarI"/>
</dbReference>
<dbReference type="PANTHER" id="PTHR43181">
    <property type="entry name" value="2-C-METHYL-D-ERYTHRITOL 2,4-CYCLODIPHOSPHATE SYNTHASE, CHLOROPLASTIC"/>
    <property type="match status" value="1"/>
</dbReference>
<feature type="binding site" evidence="13">
    <location>
        <begin position="377"/>
        <end position="380"/>
    </location>
    <ligand>
        <name>4-CDP-2-C-methyl-D-erythritol 2-phosphate</name>
        <dbReference type="ChEBI" id="CHEBI:57919"/>
    </ligand>
</feature>
<evidence type="ECO:0000259" key="14">
    <source>
        <dbReference type="Pfam" id="PF02542"/>
    </source>
</evidence>
<organism evidence="15 16">
    <name type="scientific">Pseudodesulfovibrio senegalensis</name>
    <dbReference type="NCBI Taxonomy" id="1721087"/>
    <lineage>
        <taxon>Bacteria</taxon>
        <taxon>Pseudomonadati</taxon>
        <taxon>Thermodesulfobacteriota</taxon>
        <taxon>Desulfovibrionia</taxon>
        <taxon>Desulfovibrionales</taxon>
        <taxon>Desulfovibrionaceae</taxon>
    </lineage>
</organism>
<feature type="domain" description="2-C-methyl-D-erythritol 2,4-cyclodiphosphate synthase" evidence="14">
    <location>
        <begin position="248"/>
        <end position="398"/>
    </location>
</feature>
<dbReference type="FunFam" id="3.90.550.10:FF:000003">
    <property type="entry name" value="2-C-methyl-D-erythritol 4-phosphate cytidylyltransferase"/>
    <property type="match status" value="1"/>
</dbReference>
<dbReference type="CDD" id="cd02516">
    <property type="entry name" value="CDP-ME_synthetase"/>
    <property type="match status" value="1"/>
</dbReference>
<dbReference type="EC" id="2.7.7.60" evidence="13"/>
<comment type="function">
    <text evidence="13">Bifunctional enzyme that catalyzes the formation of 4-diphosphocytidyl-2-C-methyl-D-erythritol from CTP and 2-C-methyl-D-erythritol 4-phosphate (MEP) (IspD), and catalyzes the conversion of 4-diphosphocytidyl-2-C-methyl-D-erythritol 2-phosphate (CDP-ME2P) to 2-C-methyl-D-erythritol 2,4-cyclodiphosphate (ME-CPP) with a corresponding release of cytidine 5-monophosphate (CMP) (IspF).</text>
</comment>
<dbReference type="EC" id="4.6.1.12" evidence="13"/>
<dbReference type="EMBL" id="WAIE01000009">
    <property type="protein sequence ID" value="KAB1439034.1"/>
    <property type="molecule type" value="Genomic_DNA"/>
</dbReference>
<gene>
    <name evidence="15" type="primary">ispD</name>
    <name evidence="13" type="synonym">ispDF</name>
    <name evidence="15" type="ORF">F8A88_15070</name>
</gene>
<dbReference type="PANTHER" id="PTHR43181:SF1">
    <property type="entry name" value="2-C-METHYL-D-ERYTHRITOL 2,4-CYCLODIPHOSPHATE SYNTHASE, CHLOROPLASTIC"/>
    <property type="match status" value="1"/>
</dbReference>
<feature type="binding site" evidence="13">
    <location>
        <begin position="301"/>
        <end position="303"/>
    </location>
    <ligand>
        <name>4-CDP-2-C-methyl-D-erythritol 2-phosphate</name>
        <dbReference type="ChEBI" id="CHEBI:57919"/>
    </ligand>
</feature>
<dbReference type="GO" id="GO:0008685">
    <property type="term" value="F:2-C-methyl-D-erythritol 2,4-cyclodiphosphate synthase activity"/>
    <property type="evidence" value="ECO:0007669"/>
    <property type="project" value="UniProtKB-UniRule"/>
</dbReference>
<keyword evidence="11 13" id="KW-0456">Lyase</keyword>
<feature type="binding site" evidence="13">
    <location>
        <position position="287"/>
    </location>
    <ligand>
        <name>a divalent metal cation</name>
        <dbReference type="ChEBI" id="CHEBI:60240"/>
    </ligand>
</feature>
<dbReference type="PROSITE" id="PS01295">
    <property type="entry name" value="ISPD"/>
    <property type="match status" value="1"/>
</dbReference>
<dbReference type="UniPathway" id="UPA00056">
    <property type="reaction ID" value="UER00093"/>
</dbReference>
<name>A0A6N6MZ71_9BACT</name>
<dbReference type="GO" id="GO:0019288">
    <property type="term" value="P:isopentenyl diphosphate biosynthetic process, methylerythritol 4-phosphate pathway"/>
    <property type="evidence" value="ECO:0007669"/>
    <property type="project" value="UniProtKB-UniRule"/>
</dbReference>
<dbReference type="CDD" id="cd00554">
    <property type="entry name" value="MECDP_synthase"/>
    <property type="match status" value="1"/>
</dbReference>
<comment type="similarity">
    <text evidence="13">In the C-terminal section; belongs to the IspF family.</text>
</comment>
<evidence type="ECO:0000256" key="11">
    <source>
        <dbReference type="ARBA" id="ARBA00023239"/>
    </source>
</evidence>
<dbReference type="Pfam" id="PF02542">
    <property type="entry name" value="YgbB"/>
    <property type="match status" value="1"/>
</dbReference>
<comment type="caution">
    <text evidence="15">The sequence shown here is derived from an EMBL/GenBank/DDBJ whole genome shotgun (WGS) entry which is preliminary data.</text>
</comment>
<dbReference type="HAMAP" id="MF_00108">
    <property type="entry name" value="IspD"/>
    <property type="match status" value="1"/>
</dbReference>
<keyword evidence="12 13" id="KW-0511">Multifunctional enzyme</keyword>
<keyword evidence="7 13" id="KW-0808">Transferase</keyword>
<dbReference type="GO" id="GO:0016114">
    <property type="term" value="P:terpenoid biosynthetic process"/>
    <property type="evidence" value="ECO:0007669"/>
    <property type="project" value="InterPro"/>
</dbReference>
<comment type="pathway">
    <text evidence="5 13">Isoprenoid biosynthesis; isopentenyl diphosphate biosynthesis via DXP pathway; isopentenyl diphosphate from 1-deoxy-D-xylulose 5-phosphate: step 2/6.</text>
</comment>
<dbReference type="HAMAP" id="MF_00107">
    <property type="entry name" value="IspF"/>
    <property type="match status" value="1"/>
</dbReference>
<dbReference type="GO" id="GO:0046872">
    <property type="term" value="F:metal ion binding"/>
    <property type="evidence" value="ECO:0007669"/>
    <property type="project" value="UniProtKB-KW"/>
</dbReference>
<dbReference type="InterPro" id="IPR020555">
    <property type="entry name" value="MECDP_synthase_CS"/>
</dbReference>
<reference evidence="15 16" key="1">
    <citation type="journal article" date="2017" name="Int. J. Syst. Evol. Microbiol.">
        <title>Desulfovibrio senegalensis sp. nov., a mesophilic sulfate reducer isolated from marine sediment.</title>
        <authorList>
            <person name="Thioye A."/>
            <person name="Gam Z.B.A."/>
            <person name="Mbengue M."/>
            <person name="Cayol J.L."/>
            <person name="Joseph-Bartoli M."/>
            <person name="Toure-Kane C."/>
            <person name="Labat M."/>
        </authorList>
    </citation>
    <scope>NUCLEOTIDE SEQUENCE [LARGE SCALE GENOMIC DNA]</scope>
    <source>
        <strain evidence="15 16">DSM 101509</strain>
    </source>
</reference>
<dbReference type="Gene3D" id="3.30.1330.50">
    <property type="entry name" value="2-C-methyl-D-erythritol 2,4-cyclodiphosphate synthase"/>
    <property type="match status" value="1"/>
</dbReference>
<evidence type="ECO:0000313" key="16">
    <source>
        <dbReference type="Proteomes" id="UP000438699"/>
    </source>
</evidence>
<keyword evidence="9 13" id="KW-0479">Metal-binding</keyword>
<feature type="binding site" evidence="13">
    <location>
        <position position="253"/>
    </location>
    <ligand>
        <name>a divalent metal cation</name>
        <dbReference type="ChEBI" id="CHEBI:60240"/>
    </ligand>
</feature>
<comment type="cofactor">
    <cofactor evidence="3 13">
        <name>a divalent metal cation</name>
        <dbReference type="ChEBI" id="CHEBI:60240"/>
    </cofactor>
</comment>
<evidence type="ECO:0000256" key="2">
    <source>
        <dbReference type="ARBA" id="ARBA00001282"/>
    </source>
</evidence>
<feature type="binding site" evidence="13">
    <location>
        <begin position="279"/>
        <end position="280"/>
    </location>
    <ligand>
        <name>4-CDP-2-C-methyl-D-erythritol 2-phosphate</name>
        <dbReference type="ChEBI" id="CHEBI:57919"/>
    </ligand>
</feature>
<evidence type="ECO:0000256" key="7">
    <source>
        <dbReference type="ARBA" id="ARBA00022679"/>
    </source>
</evidence>
<feature type="binding site" evidence="13">
    <location>
        <position position="384"/>
    </location>
    <ligand>
        <name>4-CDP-2-C-methyl-D-erythritol 2-phosphate</name>
        <dbReference type="ChEBI" id="CHEBI:57919"/>
    </ligand>
</feature>
<keyword evidence="8 13" id="KW-0548">Nucleotidyltransferase</keyword>
<dbReference type="InterPro" id="IPR029044">
    <property type="entry name" value="Nucleotide-diphossugar_trans"/>
</dbReference>
<keyword evidence="16" id="KW-1185">Reference proteome</keyword>
<feature type="binding site" evidence="13">
    <location>
        <begin position="253"/>
        <end position="255"/>
    </location>
    <ligand>
        <name>4-CDP-2-C-methyl-D-erythritol 2-phosphate</name>
        <dbReference type="ChEBI" id="CHEBI:57919"/>
    </ligand>
</feature>
<protein>
    <recommendedName>
        <fullName evidence="13">Bifunctional enzyme IspD/IspF</fullName>
    </recommendedName>
    <domain>
        <recommendedName>
            <fullName evidence="13">2-C-methyl-D-erythritol 4-phosphate cytidylyltransferase</fullName>
            <ecNumber evidence="13">2.7.7.60</ecNumber>
        </recommendedName>
        <alternativeName>
            <fullName evidence="13">4-diphosphocytidyl-2C-methyl-D-erythritol synthase</fullName>
        </alternativeName>
        <alternativeName>
            <fullName evidence="13">MEP cytidylyltransferase</fullName>
            <shortName evidence="13">MCT</shortName>
        </alternativeName>
    </domain>
    <domain>
        <recommendedName>
            <fullName evidence="13">2-C-methyl-D-erythritol 2,4-cyclodiphosphate synthase</fullName>
            <shortName evidence="13">MECDP-synthase</shortName>
            <shortName evidence="13">MECPP-synthase</shortName>
            <shortName evidence="13">MECPS</shortName>
            <ecNumber evidence="13">4.6.1.12</ecNumber>
        </recommendedName>
    </domain>
</protein>
<comment type="caution">
    <text evidence="13">Lacks conserved residue(s) required for the propagation of feature annotation.</text>
</comment>
<dbReference type="InterPro" id="IPR026596">
    <property type="entry name" value="IspD/F"/>
</dbReference>
<dbReference type="InterPro" id="IPR018294">
    <property type="entry name" value="ISPD_synthase_CS"/>
</dbReference>
<feature type="site" description="Transition state stabilizer" evidence="13">
    <location>
        <position position="279"/>
    </location>
</feature>
<dbReference type="SUPFAM" id="SSF53448">
    <property type="entry name" value="Nucleotide-diphospho-sugar transferases"/>
    <property type="match status" value="1"/>
</dbReference>
<evidence type="ECO:0000256" key="9">
    <source>
        <dbReference type="ARBA" id="ARBA00022723"/>
    </source>
</evidence>